<gene>
    <name evidence="1" type="ORF">BV22DRAFT_1200379</name>
</gene>
<protein>
    <submittedName>
        <fullName evidence="1">Uncharacterized protein</fullName>
    </submittedName>
</protein>
<evidence type="ECO:0000313" key="1">
    <source>
        <dbReference type="EMBL" id="KAH7916877.1"/>
    </source>
</evidence>
<organism evidence="1 2">
    <name type="scientific">Leucogyrophana mollusca</name>
    <dbReference type="NCBI Taxonomy" id="85980"/>
    <lineage>
        <taxon>Eukaryota</taxon>
        <taxon>Fungi</taxon>
        <taxon>Dikarya</taxon>
        <taxon>Basidiomycota</taxon>
        <taxon>Agaricomycotina</taxon>
        <taxon>Agaricomycetes</taxon>
        <taxon>Agaricomycetidae</taxon>
        <taxon>Boletales</taxon>
        <taxon>Boletales incertae sedis</taxon>
        <taxon>Leucogyrophana</taxon>
    </lineage>
</organism>
<comment type="caution">
    <text evidence="1">The sequence shown here is derived from an EMBL/GenBank/DDBJ whole genome shotgun (WGS) entry which is preliminary data.</text>
</comment>
<keyword evidence="2" id="KW-1185">Reference proteome</keyword>
<dbReference type="EMBL" id="MU267504">
    <property type="protein sequence ID" value="KAH7916877.1"/>
    <property type="molecule type" value="Genomic_DNA"/>
</dbReference>
<evidence type="ECO:0000313" key="2">
    <source>
        <dbReference type="Proteomes" id="UP000790709"/>
    </source>
</evidence>
<proteinExistence type="predicted"/>
<dbReference type="Proteomes" id="UP000790709">
    <property type="component" value="Unassembled WGS sequence"/>
</dbReference>
<name>A0ACB8AWS7_9AGAM</name>
<sequence length="222" mass="24047">MFAGKTLFNIGGYLQVFTRGHTTAAYLSTLENDVSLSVVYSRQAVPSLLNVVDYSRRHLHDHRFVLRVCGLRIQVVSLLLQVSATSRSTTSASTLSLCSPYPPSVPERGLFSRLLQCVQYLWIPQVIVNVVLAALAGGPYRTGTALDPLNKGNGAFCFPFPKHPTLLAFRGESPFSLGPTAVGSLIAKLLEIRKLIPNAVRNNANASGSRKSALDLLIPLPC</sequence>
<accession>A0ACB8AWS7</accession>
<reference evidence="1" key="1">
    <citation type="journal article" date="2021" name="New Phytol.">
        <title>Evolutionary innovations through gain and loss of genes in the ectomycorrhizal Boletales.</title>
        <authorList>
            <person name="Wu G."/>
            <person name="Miyauchi S."/>
            <person name="Morin E."/>
            <person name="Kuo A."/>
            <person name="Drula E."/>
            <person name="Varga T."/>
            <person name="Kohler A."/>
            <person name="Feng B."/>
            <person name="Cao Y."/>
            <person name="Lipzen A."/>
            <person name="Daum C."/>
            <person name="Hundley H."/>
            <person name="Pangilinan J."/>
            <person name="Johnson J."/>
            <person name="Barry K."/>
            <person name="LaButti K."/>
            <person name="Ng V."/>
            <person name="Ahrendt S."/>
            <person name="Min B."/>
            <person name="Choi I.G."/>
            <person name="Park H."/>
            <person name="Plett J.M."/>
            <person name="Magnuson J."/>
            <person name="Spatafora J.W."/>
            <person name="Nagy L.G."/>
            <person name="Henrissat B."/>
            <person name="Grigoriev I.V."/>
            <person name="Yang Z.L."/>
            <person name="Xu J."/>
            <person name="Martin F.M."/>
        </authorList>
    </citation>
    <scope>NUCLEOTIDE SEQUENCE</scope>
    <source>
        <strain evidence="1">KUC20120723A-06</strain>
    </source>
</reference>